<dbReference type="Proteomes" id="UP000003379">
    <property type="component" value="Unassembled WGS sequence"/>
</dbReference>
<dbReference type="PATRIC" id="fig|796937.3.peg.367"/>
<comment type="function">
    <text evidence="8">Involved in the biosynthesis of isopentenyl diphosphate (IPP) and dimethylallyl diphosphate (DMAPP), two major building blocks of isoprenoid compounds. Catalyzes the conversion of 4-diphosphocytidyl-2-C-methyl-D-erythritol 2-phosphate (CDP-ME2P) to 2-C-methyl-D-erythritol 2,4-cyclodiphosphate (ME-CPP) with a corresponding release of cytidine 5-monophosphate (CMP).</text>
</comment>
<feature type="binding site" evidence="8">
    <location>
        <position position="142"/>
    </location>
    <ligand>
        <name>4-CDP-2-C-methyl-D-erythritol 2-phosphate</name>
        <dbReference type="ChEBI" id="CHEBI:57919"/>
    </ligand>
</feature>
<evidence type="ECO:0000313" key="11">
    <source>
        <dbReference type="EMBL" id="EHL16627.1"/>
    </source>
</evidence>
<dbReference type="GO" id="GO:0019288">
    <property type="term" value="P:isopentenyl diphosphate biosynthetic process, methylerythritol 4-phosphate pathway"/>
    <property type="evidence" value="ECO:0007669"/>
    <property type="project" value="UniProtKB-UniRule"/>
</dbReference>
<dbReference type="InterPro" id="IPR036571">
    <property type="entry name" value="MECDP_synthase_sf"/>
</dbReference>
<feature type="binding site" evidence="8">
    <location>
        <begin position="34"/>
        <end position="35"/>
    </location>
    <ligand>
        <name>4-CDP-2-C-methyl-D-erythritol 2-phosphate</name>
        <dbReference type="ChEBI" id="CHEBI:57919"/>
    </ligand>
</feature>
<feature type="site" description="Transition state stabilizer" evidence="8">
    <location>
        <position position="133"/>
    </location>
</feature>
<reference evidence="12 13" key="2">
    <citation type="submission" date="2011-08" db="EMBL/GenBank/DDBJ databases">
        <title>The Genome Sequence of Eubacteriaceae bacterium CM5.</title>
        <authorList>
            <consortium name="The Broad Institute Genome Sequencing Platform"/>
            <person name="Earl A."/>
            <person name="Ward D."/>
            <person name="Feldgarden M."/>
            <person name="Gevers D."/>
            <person name="Sizova M."/>
            <person name="Hazen A."/>
            <person name="Epstein S."/>
            <person name="Young S.K."/>
            <person name="Zeng Q."/>
            <person name="Gargeya S."/>
            <person name="Fitzgerald M."/>
            <person name="Haas B."/>
            <person name="Abouelleil A."/>
            <person name="Alvarado L."/>
            <person name="Arachchi H.M."/>
            <person name="Berlin A."/>
            <person name="Brown A."/>
            <person name="Chapman S.B."/>
            <person name="Chen Z."/>
            <person name="Dunbar C."/>
            <person name="Freedman E."/>
            <person name="Gearin G."/>
            <person name="Gellesch M."/>
            <person name="Goldberg J."/>
            <person name="Griggs A."/>
            <person name="Gujja S."/>
            <person name="Heiman D."/>
            <person name="Howarth C."/>
            <person name="Larson L."/>
            <person name="Lui A."/>
            <person name="MacDonald P.J.P."/>
            <person name="Montmayeur A."/>
            <person name="Murphy C."/>
            <person name="Neiman D."/>
            <person name="Pearson M."/>
            <person name="Priest M."/>
            <person name="Roberts A."/>
            <person name="Saif S."/>
            <person name="Shea T."/>
            <person name="Shenoy N."/>
            <person name="Sisk P."/>
            <person name="Stolte C."/>
            <person name="Sykes S."/>
            <person name="Wortman J."/>
            <person name="Nusbaum C."/>
            <person name="Birren B."/>
        </authorList>
    </citation>
    <scope>NUCLEOTIDE SEQUENCE [LARGE SCALE GENOMIC DNA]</scope>
    <source>
        <strain evidence="12 13">CM5</strain>
    </source>
</reference>
<dbReference type="GO" id="GO:0046872">
    <property type="term" value="F:metal ion binding"/>
    <property type="evidence" value="ECO:0007669"/>
    <property type="project" value="UniProtKB-KW"/>
</dbReference>
<evidence type="ECO:0000256" key="3">
    <source>
        <dbReference type="ARBA" id="ARBA00008480"/>
    </source>
</evidence>
<evidence type="ECO:0000256" key="7">
    <source>
        <dbReference type="ARBA" id="ARBA00023239"/>
    </source>
</evidence>
<evidence type="ECO:0000256" key="9">
    <source>
        <dbReference type="RuleBase" id="RU004395"/>
    </source>
</evidence>
<sequence length="158" mass="17521">MRVGIGYDVHKFEENRKLIIGGVNIPYEKGLEGHSDADVLIHSIIDALIGAVNKGDIGTLFPDTDDKYKDINSMLLLREVKKIVTENNFKISNIDSIIIAQSPKMLPYISKMKKNIAEVLDLNPEQVSVKATTTEKLGFEGRKEGISSQAVVLLEKIL</sequence>
<keyword evidence="5 8" id="KW-0479">Metal-binding</keyword>
<dbReference type="EMBL" id="AFZG01000012">
    <property type="protein sequence ID" value="EHL20011.1"/>
    <property type="molecule type" value="Genomic_DNA"/>
</dbReference>
<dbReference type="EC" id="4.6.1.12" evidence="4 8"/>
<feature type="binding site" evidence="8">
    <location>
        <begin position="61"/>
        <end position="65"/>
    </location>
    <ligand>
        <name>4-CDP-2-C-methyl-D-erythritol 2-phosphate</name>
        <dbReference type="ChEBI" id="CHEBI:57919"/>
    </ligand>
</feature>
<dbReference type="HAMAP" id="MF_00107">
    <property type="entry name" value="IspF"/>
    <property type="match status" value="1"/>
</dbReference>
<dbReference type="Proteomes" id="UP000006437">
    <property type="component" value="Unassembled WGS sequence"/>
</dbReference>
<dbReference type="Pfam" id="PF02542">
    <property type="entry name" value="YgbB"/>
    <property type="match status" value="1"/>
</dbReference>
<gene>
    <name evidence="8" type="primary">ispF</name>
    <name evidence="12" type="ORF">HMPREF9628_01008</name>
    <name evidence="11" type="ORF">HMPREF9629_01174</name>
</gene>
<dbReference type="GO" id="GO:0016114">
    <property type="term" value="P:terpenoid biosynthetic process"/>
    <property type="evidence" value="ECO:0007669"/>
    <property type="project" value="InterPro"/>
</dbReference>
<keyword evidence="6 8" id="KW-0414">Isoprene biosynthesis</keyword>
<dbReference type="NCBIfam" id="TIGR00151">
    <property type="entry name" value="ispF"/>
    <property type="match status" value="1"/>
</dbReference>
<name>G9XAJ1_9FIRM</name>
<dbReference type="EMBL" id="AFZE01000002">
    <property type="protein sequence ID" value="EHL16627.1"/>
    <property type="molecule type" value="Genomic_DNA"/>
</dbReference>
<evidence type="ECO:0000259" key="10">
    <source>
        <dbReference type="Pfam" id="PF02542"/>
    </source>
</evidence>
<comment type="subunit">
    <text evidence="8">Homotrimer.</text>
</comment>
<feature type="binding site" evidence="8">
    <location>
        <begin position="132"/>
        <end position="135"/>
    </location>
    <ligand>
        <name>4-CDP-2-C-methyl-D-erythritol 2-phosphate</name>
        <dbReference type="ChEBI" id="CHEBI:57919"/>
    </ligand>
</feature>
<dbReference type="HOGENOM" id="CLU_084630_2_0_9"/>
<evidence type="ECO:0000313" key="12">
    <source>
        <dbReference type="EMBL" id="EHL20011.1"/>
    </source>
</evidence>
<feature type="binding site" evidence="8">
    <location>
        <position position="10"/>
    </location>
    <ligand>
        <name>a divalent metal cation</name>
        <dbReference type="ChEBI" id="CHEBI:60240"/>
    </ligand>
</feature>
<dbReference type="FunFam" id="3.30.1330.50:FF:000001">
    <property type="entry name" value="2-C-methyl-D-erythritol 2,4-cyclodiphosphate synthase"/>
    <property type="match status" value="1"/>
</dbReference>
<feature type="domain" description="2-C-methyl-D-erythritol 2,4-cyclodiphosphate synthase" evidence="10">
    <location>
        <begin position="1"/>
        <end position="154"/>
    </location>
</feature>
<feature type="site" description="Transition state stabilizer" evidence="8">
    <location>
        <position position="34"/>
    </location>
</feature>
<dbReference type="PROSITE" id="PS01350">
    <property type="entry name" value="ISPF"/>
    <property type="match status" value="1"/>
</dbReference>
<feature type="binding site" evidence="8">
    <location>
        <begin position="100"/>
        <end position="106"/>
    </location>
    <ligand>
        <name>4-CDP-2-C-methyl-D-erythritol 2-phosphate</name>
        <dbReference type="ChEBI" id="CHEBI:57919"/>
    </ligand>
</feature>
<dbReference type="AlphaFoldDB" id="G9XAJ1"/>
<evidence type="ECO:0000313" key="14">
    <source>
        <dbReference type="Proteomes" id="UP000006437"/>
    </source>
</evidence>
<evidence type="ECO:0000256" key="4">
    <source>
        <dbReference type="ARBA" id="ARBA00012579"/>
    </source>
</evidence>
<evidence type="ECO:0000313" key="13">
    <source>
        <dbReference type="Proteomes" id="UP000003379"/>
    </source>
</evidence>
<accession>G9XAJ1</accession>
<dbReference type="PANTHER" id="PTHR43181">
    <property type="entry name" value="2-C-METHYL-D-ERYTHRITOL 2,4-CYCLODIPHOSPHATE SYNTHASE, CHLOROPLASTIC"/>
    <property type="match status" value="1"/>
</dbReference>
<reference evidence="11 14" key="1">
    <citation type="submission" date="2011-08" db="EMBL/GenBank/DDBJ databases">
        <title>The Genome Sequence of Eubacteriaceae bacterium ACC19a.</title>
        <authorList>
            <consortium name="The Broad Institute Genome Sequencing Platform"/>
            <person name="Earl A."/>
            <person name="Ward D."/>
            <person name="Feldgarden M."/>
            <person name="Gevers D."/>
            <person name="Sizova M."/>
            <person name="Hazen A."/>
            <person name="Epstein S."/>
            <person name="Young S.K."/>
            <person name="Zeng Q."/>
            <person name="Gargeya S."/>
            <person name="Fitzgerald M."/>
            <person name="Haas B."/>
            <person name="Abouelleil A."/>
            <person name="Alvarado L."/>
            <person name="Arachchi H.M."/>
            <person name="Berlin A."/>
            <person name="Brown A."/>
            <person name="Chapman S.B."/>
            <person name="Chen Z."/>
            <person name="Dunbar C."/>
            <person name="Freedman E."/>
            <person name="Gearin G."/>
            <person name="Gellesch M."/>
            <person name="Goldberg J."/>
            <person name="Griggs A."/>
            <person name="Gujja S."/>
            <person name="Heiman D."/>
            <person name="Howarth C."/>
            <person name="Larson L."/>
            <person name="Lui A."/>
            <person name="MacDonald P.J.P."/>
            <person name="Montmayeur A."/>
            <person name="Murphy C."/>
            <person name="Neiman D."/>
            <person name="Pearson M."/>
            <person name="Priest M."/>
            <person name="Roberts A."/>
            <person name="Saif S."/>
            <person name="Shea T."/>
            <person name="Shenoy N."/>
            <person name="Sisk P."/>
            <person name="Stolte C."/>
            <person name="Sykes S."/>
            <person name="Wortman J."/>
            <person name="Nusbaum C."/>
            <person name="Birren B."/>
        </authorList>
    </citation>
    <scope>NUCLEOTIDE SEQUENCE [LARGE SCALE GENOMIC DNA]</scope>
    <source>
        <strain evidence="11 14">ACC19a</strain>
    </source>
</reference>
<accession>G9WYC3</accession>
<feature type="binding site" evidence="8">
    <location>
        <position position="8"/>
    </location>
    <ligand>
        <name>a divalent metal cation</name>
        <dbReference type="ChEBI" id="CHEBI:60240"/>
    </ligand>
</feature>
<feature type="binding site" evidence="8">
    <location>
        <position position="139"/>
    </location>
    <ligand>
        <name>4-CDP-2-C-methyl-D-erythritol 2-phosphate</name>
        <dbReference type="ChEBI" id="CHEBI:57919"/>
    </ligand>
</feature>
<evidence type="ECO:0000256" key="5">
    <source>
        <dbReference type="ARBA" id="ARBA00022723"/>
    </source>
</evidence>
<comment type="similarity">
    <text evidence="3 8 9">Belongs to the IspF family.</text>
</comment>
<keyword evidence="7 8" id="KW-0456">Lyase</keyword>
<evidence type="ECO:0000256" key="2">
    <source>
        <dbReference type="ARBA" id="ARBA00004709"/>
    </source>
</evidence>
<protein>
    <recommendedName>
        <fullName evidence="4 8">2-C-methyl-D-erythritol 2,4-cyclodiphosphate synthase</fullName>
        <shortName evidence="8">MECDP-synthase</shortName>
        <shortName evidence="8">MECPP-synthase</shortName>
        <shortName evidence="8">MECPS</shortName>
        <ecNumber evidence="4 8">4.6.1.12</ecNumber>
    </recommendedName>
</protein>
<proteinExistence type="inferred from homology"/>
<evidence type="ECO:0000256" key="6">
    <source>
        <dbReference type="ARBA" id="ARBA00023229"/>
    </source>
</evidence>
<dbReference type="InterPro" id="IPR003526">
    <property type="entry name" value="MECDP_synthase"/>
</dbReference>
<feature type="binding site" evidence="8">
    <location>
        <begin position="56"/>
        <end position="58"/>
    </location>
    <ligand>
        <name>4-CDP-2-C-methyl-D-erythritol 2-phosphate</name>
        <dbReference type="ChEBI" id="CHEBI:57919"/>
    </ligand>
</feature>
<comment type="caution">
    <text evidence="12">The sequence shown here is derived from an EMBL/GenBank/DDBJ whole genome shotgun (WGS) entry which is preliminary data.</text>
</comment>
<feature type="binding site" evidence="8">
    <location>
        <begin position="8"/>
        <end position="10"/>
    </location>
    <ligand>
        <name>4-CDP-2-C-methyl-D-erythritol 2-phosphate</name>
        <dbReference type="ChEBI" id="CHEBI:57919"/>
    </ligand>
</feature>
<comment type="catalytic activity">
    <reaction evidence="1 8 9">
        <text>4-CDP-2-C-methyl-D-erythritol 2-phosphate = 2-C-methyl-D-erythritol 2,4-cyclic diphosphate + CMP</text>
        <dbReference type="Rhea" id="RHEA:23864"/>
        <dbReference type="ChEBI" id="CHEBI:57919"/>
        <dbReference type="ChEBI" id="CHEBI:58483"/>
        <dbReference type="ChEBI" id="CHEBI:60377"/>
        <dbReference type="EC" id="4.6.1.12"/>
    </reaction>
</comment>
<dbReference type="Gene3D" id="3.30.1330.50">
    <property type="entry name" value="2-C-methyl-D-erythritol 2,4-cyclodiphosphate synthase"/>
    <property type="match status" value="1"/>
</dbReference>
<dbReference type="RefSeq" id="WP_009525409.1">
    <property type="nucleotide sequence ID" value="NZ_JBQMYZ010000014.1"/>
</dbReference>
<dbReference type="InterPro" id="IPR020555">
    <property type="entry name" value="MECDP_synthase_CS"/>
</dbReference>
<feature type="binding site" evidence="8">
    <location>
        <position position="42"/>
    </location>
    <ligand>
        <name>a divalent metal cation</name>
        <dbReference type="ChEBI" id="CHEBI:60240"/>
    </ligand>
</feature>
<dbReference type="SUPFAM" id="SSF69765">
    <property type="entry name" value="IpsF-like"/>
    <property type="match status" value="1"/>
</dbReference>
<dbReference type="PANTHER" id="PTHR43181:SF1">
    <property type="entry name" value="2-C-METHYL-D-ERYTHRITOL 2,4-CYCLODIPHOSPHATE SYNTHASE, CHLOROPLASTIC"/>
    <property type="match status" value="1"/>
</dbReference>
<organism evidence="12 13">
    <name type="scientific">Peptoanaerobacter stomatis</name>
    <dbReference type="NCBI Taxonomy" id="796937"/>
    <lineage>
        <taxon>Bacteria</taxon>
        <taxon>Bacillati</taxon>
        <taxon>Bacillota</taxon>
        <taxon>Clostridia</taxon>
        <taxon>Peptostreptococcales</taxon>
        <taxon>Filifactoraceae</taxon>
        <taxon>Peptoanaerobacter</taxon>
    </lineage>
</organism>
<evidence type="ECO:0000256" key="8">
    <source>
        <dbReference type="HAMAP-Rule" id="MF_00107"/>
    </source>
</evidence>
<evidence type="ECO:0000256" key="1">
    <source>
        <dbReference type="ARBA" id="ARBA00000200"/>
    </source>
</evidence>
<dbReference type="CDD" id="cd00554">
    <property type="entry name" value="MECDP_synthase"/>
    <property type="match status" value="1"/>
</dbReference>
<comment type="cofactor">
    <cofactor evidence="8">
        <name>a divalent metal cation</name>
        <dbReference type="ChEBI" id="CHEBI:60240"/>
    </cofactor>
    <text evidence="8">Binds 1 divalent metal cation per subunit.</text>
</comment>
<comment type="pathway">
    <text evidence="2 8">Isoprenoid biosynthesis; isopentenyl diphosphate biosynthesis via DXP pathway; isopentenyl diphosphate from 1-deoxy-D-xylulose 5-phosphate: step 4/6.</text>
</comment>
<dbReference type="STRING" id="796937.HMPREF9630_00463"/>
<dbReference type="GO" id="GO:0008685">
    <property type="term" value="F:2-C-methyl-D-erythritol 2,4-cyclodiphosphate synthase activity"/>
    <property type="evidence" value="ECO:0007669"/>
    <property type="project" value="UniProtKB-UniRule"/>
</dbReference>
<dbReference type="UniPathway" id="UPA00056">
    <property type="reaction ID" value="UER00095"/>
</dbReference>